<evidence type="ECO:0000259" key="5">
    <source>
        <dbReference type="Pfam" id="PF00551"/>
    </source>
</evidence>
<evidence type="ECO:0000256" key="1">
    <source>
        <dbReference type="ARBA" id="ARBA00005054"/>
    </source>
</evidence>
<protein>
    <recommendedName>
        <fullName evidence="4">Phosphoribosylglycinamide formyltransferase</fullName>
        <ecNumber evidence="4">2.1.2.2</ecNumber>
    </recommendedName>
    <alternativeName>
        <fullName evidence="4">5'-phosphoribosylglycinamide transformylase</fullName>
    </alternativeName>
    <alternativeName>
        <fullName evidence="4">GAR transformylase</fullName>
        <shortName evidence="4">GART</shortName>
    </alternativeName>
</protein>
<feature type="binding site" evidence="4">
    <location>
        <position position="68"/>
    </location>
    <ligand>
        <name>(6R)-10-formyltetrahydrofolate</name>
        <dbReference type="ChEBI" id="CHEBI:195366"/>
    </ligand>
</feature>
<comment type="function">
    <text evidence="4">Catalyzes the transfer of a formyl group from 10-formyltetrahydrofolate to 5-phospho-ribosyl-glycinamide (GAR), producing 5-phospho-ribosyl-N-formylglycinamide (FGAR) and tetrahydrofolate.</text>
</comment>
<feature type="binding site" evidence="4">
    <location>
        <begin position="93"/>
        <end position="96"/>
    </location>
    <ligand>
        <name>(6R)-10-formyltetrahydrofolate</name>
        <dbReference type="ChEBI" id="CHEBI:195366"/>
    </ligand>
</feature>
<reference evidence="6 7" key="1">
    <citation type="journal article" date="2014" name="Genome Announc.">
        <title>Genome Sequence of Afipia felis Strain 76713, Isolated in Hospital Water Using an Amoeba Co-Culture Procedure.</title>
        <authorList>
            <person name="Benamar S."/>
            <person name="La Scola B."/>
            <person name="Croce O."/>
        </authorList>
    </citation>
    <scope>NUCLEOTIDE SEQUENCE [LARGE SCALE GENOMIC DNA]</scope>
    <source>
        <strain evidence="6 7">76713</strain>
    </source>
</reference>
<dbReference type="AlphaFoldDB" id="A0A090N7A1"/>
<feature type="site" description="Raises pKa of active site His" evidence="4">
    <location>
        <position position="148"/>
    </location>
</feature>
<dbReference type="Pfam" id="PF00551">
    <property type="entry name" value="Formyl_trans_N"/>
    <property type="match status" value="1"/>
</dbReference>
<dbReference type="SUPFAM" id="SSF53328">
    <property type="entry name" value="Formyltransferase"/>
    <property type="match status" value="1"/>
</dbReference>
<comment type="pathway">
    <text evidence="1 4">Purine metabolism; IMP biosynthesis via de novo pathway; N(2)-formyl-N(1)-(5-phospho-D-ribosyl)glycinamide from N(1)-(5-phospho-D-ribosyl)glycinamide (10-formyl THF route): step 1/1.</text>
</comment>
<dbReference type="Gene3D" id="3.40.50.170">
    <property type="entry name" value="Formyl transferase, N-terminal domain"/>
    <property type="match status" value="1"/>
</dbReference>
<comment type="caution">
    <text evidence="6">The sequence shown here is derived from an EMBL/GenBank/DDBJ whole genome shotgun (WGS) entry which is preliminary data.</text>
</comment>
<feature type="active site" description="Proton donor" evidence="4">
    <location>
        <position position="112"/>
    </location>
</feature>
<dbReference type="GO" id="GO:0004644">
    <property type="term" value="F:phosphoribosylglycinamide formyltransferase activity"/>
    <property type="evidence" value="ECO:0007669"/>
    <property type="project" value="UniProtKB-UniRule"/>
</dbReference>
<feature type="binding site" evidence="4">
    <location>
        <position position="110"/>
    </location>
    <ligand>
        <name>(6R)-10-formyltetrahydrofolate</name>
        <dbReference type="ChEBI" id="CHEBI:195366"/>
    </ligand>
</feature>
<comment type="similarity">
    <text evidence="4">Belongs to the GART family.</text>
</comment>
<dbReference type="EC" id="2.1.2.2" evidence="4"/>
<dbReference type="EMBL" id="CCAZ020000001">
    <property type="protein sequence ID" value="CEG08243.1"/>
    <property type="molecule type" value="Genomic_DNA"/>
</dbReference>
<dbReference type="CDD" id="cd08645">
    <property type="entry name" value="FMT_core_GART"/>
    <property type="match status" value="1"/>
</dbReference>
<organism evidence="6 7">
    <name type="scientific">Afipia felis</name>
    <name type="common">Cat scratch disease bacillus</name>
    <dbReference type="NCBI Taxonomy" id="1035"/>
    <lineage>
        <taxon>Bacteria</taxon>
        <taxon>Pseudomonadati</taxon>
        <taxon>Pseudomonadota</taxon>
        <taxon>Alphaproteobacteria</taxon>
        <taxon>Hyphomicrobiales</taxon>
        <taxon>Nitrobacteraceae</taxon>
        <taxon>Afipia</taxon>
    </lineage>
</organism>
<evidence type="ECO:0000313" key="7">
    <source>
        <dbReference type="Proteomes" id="UP000035762"/>
    </source>
</evidence>
<dbReference type="PANTHER" id="PTHR43369:SF2">
    <property type="entry name" value="PHOSPHORIBOSYLGLYCINAMIDE FORMYLTRANSFERASE"/>
    <property type="match status" value="1"/>
</dbReference>
<dbReference type="UniPathway" id="UPA00074">
    <property type="reaction ID" value="UER00126"/>
</dbReference>
<dbReference type="GO" id="GO:0006189">
    <property type="term" value="P:'de novo' IMP biosynthetic process"/>
    <property type="evidence" value="ECO:0007669"/>
    <property type="project" value="UniProtKB-UniRule"/>
</dbReference>
<keyword evidence="7" id="KW-1185">Reference proteome</keyword>
<dbReference type="InterPro" id="IPR036477">
    <property type="entry name" value="Formyl_transf_N_sf"/>
</dbReference>
<dbReference type="NCBIfam" id="TIGR00639">
    <property type="entry name" value="PurN"/>
    <property type="match status" value="1"/>
</dbReference>
<dbReference type="STRING" id="1035.BN961_01657"/>
<comment type="catalytic activity">
    <reaction evidence="4">
        <text>N(1)-(5-phospho-beta-D-ribosyl)glycinamide + (6R)-10-formyltetrahydrofolate = N(2)-formyl-N(1)-(5-phospho-beta-D-ribosyl)glycinamide + (6S)-5,6,7,8-tetrahydrofolate + H(+)</text>
        <dbReference type="Rhea" id="RHEA:15053"/>
        <dbReference type="ChEBI" id="CHEBI:15378"/>
        <dbReference type="ChEBI" id="CHEBI:57453"/>
        <dbReference type="ChEBI" id="CHEBI:143788"/>
        <dbReference type="ChEBI" id="CHEBI:147286"/>
        <dbReference type="ChEBI" id="CHEBI:195366"/>
        <dbReference type="EC" id="2.1.2.2"/>
    </reaction>
</comment>
<evidence type="ECO:0000256" key="4">
    <source>
        <dbReference type="HAMAP-Rule" id="MF_01930"/>
    </source>
</evidence>
<evidence type="ECO:0000256" key="3">
    <source>
        <dbReference type="ARBA" id="ARBA00022755"/>
    </source>
</evidence>
<dbReference type="OrthoDB" id="9806170at2"/>
<sequence length="217" mass="23345">MTKRRVAILISGRGSNMAALIQAARAPNFPAEIVLVMSNIAGAGGLESARAAGIEAVTVESKPFGKDREAFERAMQDELLKRNIDLVCLAGFLRLLTPWFVQQWDGRMINIHPALLPSYRGLHTHERALADGVKIHGATVHFVIPDVDAGPIIVQGAVTVHDNDTPDSLGARVLQIEHRIYPQALRMVASGQISIDGGICKNTVTTATEKTLISPAS</sequence>
<evidence type="ECO:0000256" key="2">
    <source>
        <dbReference type="ARBA" id="ARBA00022679"/>
    </source>
</evidence>
<feature type="domain" description="Formyl transferase N-terminal" evidence="5">
    <location>
        <begin position="5"/>
        <end position="185"/>
    </location>
</feature>
<dbReference type="GO" id="GO:0005829">
    <property type="term" value="C:cytosol"/>
    <property type="evidence" value="ECO:0007669"/>
    <property type="project" value="TreeGrafter"/>
</dbReference>
<name>A0A090N7A1_AFIFE</name>
<proteinExistence type="inferred from homology"/>
<gene>
    <name evidence="4 6" type="primary">purN</name>
    <name evidence="6" type="ORF">BN961_01657</name>
</gene>
<dbReference type="HAMAP" id="MF_01930">
    <property type="entry name" value="PurN"/>
    <property type="match status" value="1"/>
</dbReference>
<evidence type="ECO:0000313" key="6">
    <source>
        <dbReference type="EMBL" id="CEG08243.1"/>
    </source>
</evidence>
<dbReference type="RefSeq" id="WP_048756212.1">
    <property type="nucleotide sequence ID" value="NZ_CCAZ020000001.1"/>
</dbReference>
<dbReference type="InterPro" id="IPR004607">
    <property type="entry name" value="GART"/>
</dbReference>
<dbReference type="InterPro" id="IPR002376">
    <property type="entry name" value="Formyl_transf_N"/>
</dbReference>
<keyword evidence="2 4" id="KW-0808">Transferase</keyword>
<feature type="binding site" evidence="4">
    <location>
        <begin position="14"/>
        <end position="16"/>
    </location>
    <ligand>
        <name>N(1)-(5-phospho-beta-D-ribosyl)glycinamide</name>
        <dbReference type="ChEBI" id="CHEBI:143788"/>
    </ligand>
</feature>
<dbReference type="Proteomes" id="UP000035762">
    <property type="component" value="Unassembled WGS sequence"/>
</dbReference>
<accession>A0A090N7A1</accession>
<dbReference type="PANTHER" id="PTHR43369">
    <property type="entry name" value="PHOSPHORIBOSYLGLYCINAMIDE FORMYLTRANSFERASE"/>
    <property type="match status" value="1"/>
</dbReference>
<keyword evidence="3 4" id="KW-0658">Purine biosynthesis</keyword>